<dbReference type="PANTHER" id="PTHR47266">
    <property type="entry name" value="ENDONUCLEASE-RELATED"/>
    <property type="match status" value="1"/>
</dbReference>
<evidence type="ECO:0000313" key="3">
    <source>
        <dbReference type="Proteomes" id="UP000026915"/>
    </source>
</evidence>
<dbReference type="SUPFAM" id="SSF53098">
    <property type="entry name" value="Ribonuclease H-like"/>
    <property type="match status" value="1"/>
</dbReference>
<dbReference type="eggNOG" id="KOG0017">
    <property type="taxonomic scope" value="Eukaryota"/>
</dbReference>
<evidence type="ECO:0000259" key="1">
    <source>
        <dbReference type="PROSITE" id="PS50994"/>
    </source>
</evidence>
<protein>
    <recommendedName>
        <fullName evidence="1">Integrase catalytic domain-containing protein</fullName>
    </recommendedName>
</protein>
<dbReference type="STRING" id="3641.A0A061G2K1"/>
<dbReference type="Pfam" id="PF00665">
    <property type="entry name" value="rve"/>
    <property type="match status" value="1"/>
</dbReference>
<reference evidence="2 3" key="1">
    <citation type="journal article" date="2013" name="Genome Biol.">
        <title>The genome sequence of the most widely cultivated cacao type and its use to identify candidate genes regulating pod color.</title>
        <authorList>
            <person name="Motamayor J.C."/>
            <person name="Mockaitis K."/>
            <person name="Schmutz J."/>
            <person name="Haiminen N."/>
            <person name="Iii D.L."/>
            <person name="Cornejo O."/>
            <person name="Findley S.D."/>
            <person name="Zheng P."/>
            <person name="Utro F."/>
            <person name="Royaert S."/>
            <person name="Saski C."/>
            <person name="Jenkins J."/>
            <person name="Podicheti R."/>
            <person name="Zhao M."/>
            <person name="Scheffler B.E."/>
            <person name="Stack J.C."/>
            <person name="Feltus F.A."/>
            <person name="Mustiga G.M."/>
            <person name="Amores F."/>
            <person name="Phillips W."/>
            <person name="Marelli J.P."/>
            <person name="May G.D."/>
            <person name="Shapiro H."/>
            <person name="Ma J."/>
            <person name="Bustamante C.D."/>
            <person name="Schnell R.J."/>
            <person name="Main D."/>
            <person name="Gilbert D."/>
            <person name="Parida L."/>
            <person name="Kuhn D.N."/>
        </authorList>
    </citation>
    <scope>NUCLEOTIDE SEQUENCE [LARGE SCALE GENOMIC DNA]</scope>
    <source>
        <strain evidence="3">cv. Matina 1-6</strain>
    </source>
</reference>
<dbReference type="InterPro" id="IPR036397">
    <property type="entry name" value="RNaseH_sf"/>
</dbReference>
<dbReference type="HOGENOM" id="CLU_157692_0_0_1"/>
<dbReference type="InParanoid" id="A0A061G2K1"/>
<dbReference type="Gene3D" id="3.30.420.10">
    <property type="entry name" value="Ribonuclease H-like superfamily/Ribonuclease H"/>
    <property type="match status" value="1"/>
</dbReference>
<keyword evidence="3" id="KW-1185">Reference proteome</keyword>
<dbReference type="AlphaFoldDB" id="A0A061G2K1"/>
<dbReference type="InterPro" id="IPR012337">
    <property type="entry name" value="RNaseH-like_sf"/>
</dbReference>
<dbReference type="EMBL" id="CM001881">
    <property type="protein sequence ID" value="EOY21239.1"/>
    <property type="molecule type" value="Genomic_DNA"/>
</dbReference>
<organism evidence="2 3">
    <name type="scientific">Theobroma cacao</name>
    <name type="common">Cacao</name>
    <name type="synonym">Cocoa</name>
    <dbReference type="NCBI Taxonomy" id="3641"/>
    <lineage>
        <taxon>Eukaryota</taxon>
        <taxon>Viridiplantae</taxon>
        <taxon>Streptophyta</taxon>
        <taxon>Embryophyta</taxon>
        <taxon>Tracheophyta</taxon>
        <taxon>Spermatophyta</taxon>
        <taxon>Magnoliopsida</taxon>
        <taxon>eudicotyledons</taxon>
        <taxon>Gunneridae</taxon>
        <taxon>Pentapetalae</taxon>
        <taxon>rosids</taxon>
        <taxon>malvids</taxon>
        <taxon>Malvales</taxon>
        <taxon>Malvaceae</taxon>
        <taxon>Byttnerioideae</taxon>
        <taxon>Theobroma</taxon>
    </lineage>
</organism>
<dbReference type="Gramene" id="EOY21239">
    <property type="protein sequence ID" value="EOY21239"/>
    <property type="gene ID" value="TCM_012646"/>
</dbReference>
<evidence type="ECO:0000313" key="2">
    <source>
        <dbReference type="EMBL" id="EOY21239.1"/>
    </source>
</evidence>
<name>A0A061G2K1_THECC</name>
<feature type="domain" description="Integrase catalytic" evidence="1">
    <location>
        <begin position="1"/>
        <end position="91"/>
    </location>
</feature>
<proteinExistence type="predicted"/>
<sequence length="91" mass="10290">MGTFISSFNNRYILVAVDYVSKWVEALALPTNDVKVVLKFLKKNIFIRFGTPTVIVNDECSHFCNKHFTALLTKFGVSHKIAIAYHPQTNG</sequence>
<dbReference type="InterPro" id="IPR001584">
    <property type="entry name" value="Integrase_cat-core"/>
</dbReference>
<dbReference type="Proteomes" id="UP000026915">
    <property type="component" value="Chromosome 3"/>
</dbReference>
<dbReference type="OMA" id="WVETMAS"/>
<dbReference type="PROSITE" id="PS50994">
    <property type="entry name" value="INTEGRASE"/>
    <property type="match status" value="1"/>
</dbReference>
<dbReference type="GO" id="GO:0015074">
    <property type="term" value="P:DNA integration"/>
    <property type="evidence" value="ECO:0007669"/>
    <property type="project" value="InterPro"/>
</dbReference>
<gene>
    <name evidence="2" type="ORF">TCM_012646</name>
</gene>
<accession>A0A061G2K1</accession>
<dbReference type="GO" id="GO:0003676">
    <property type="term" value="F:nucleic acid binding"/>
    <property type="evidence" value="ECO:0007669"/>
    <property type="project" value="InterPro"/>
</dbReference>
<dbReference type="InterPro" id="IPR052160">
    <property type="entry name" value="Gypsy_RT_Integrase-like"/>
</dbReference>